<gene>
    <name evidence="2" type="ORF">M231_07450</name>
</gene>
<evidence type="ECO:0000256" key="1">
    <source>
        <dbReference type="SAM" id="MobiDB-lite"/>
    </source>
</evidence>
<protein>
    <submittedName>
        <fullName evidence="2">Uncharacterized protein</fullName>
    </submittedName>
</protein>
<feature type="compositionally biased region" description="Acidic residues" evidence="1">
    <location>
        <begin position="96"/>
        <end position="113"/>
    </location>
</feature>
<dbReference type="VEuPathDB" id="FungiDB:TREMEDRAFT_62395"/>
<comment type="caution">
    <text evidence="2">The sequence shown here is derived from an EMBL/GenBank/DDBJ whole genome shotgun (WGS) entry which is preliminary data.</text>
</comment>
<dbReference type="Proteomes" id="UP000289152">
    <property type="component" value="Unassembled WGS sequence"/>
</dbReference>
<proteinExistence type="predicted"/>
<keyword evidence="3" id="KW-1185">Reference proteome</keyword>
<dbReference type="InParanoid" id="A0A4Q1B927"/>
<feature type="region of interest" description="Disordered" evidence="1">
    <location>
        <begin position="63"/>
        <end position="113"/>
    </location>
</feature>
<organism evidence="2 3">
    <name type="scientific">Tremella mesenterica</name>
    <name type="common">Jelly fungus</name>
    <dbReference type="NCBI Taxonomy" id="5217"/>
    <lineage>
        <taxon>Eukaryota</taxon>
        <taxon>Fungi</taxon>
        <taxon>Dikarya</taxon>
        <taxon>Basidiomycota</taxon>
        <taxon>Agaricomycotina</taxon>
        <taxon>Tremellomycetes</taxon>
        <taxon>Tremellales</taxon>
        <taxon>Tremellaceae</taxon>
        <taxon>Tremella</taxon>
    </lineage>
</organism>
<evidence type="ECO:0000313" key="3">
    <source>
        <dbReference type="Proteomes" id="UP000289152"/>
    </source>
</evidence>
<sequence length="169" mass="18869">MLTLLGAELDGALFRANQQISSEICHAVKDSVSLRTTWPTGLEAARICRRAIELNTHQSAVLRDEADEDERIEMESDTESAWGGDTSSHSDHQDGAEEEDFQQGDYGESQDEEDIISWEDKYSTIVRASLNLARLLRSTALLGDRRDKETQALQCSNVVRCFAQDYGIA</sequence>
<feature type="compositionally biased region" description="Acidic residues" evidence="1">
    <location>
        <begin position="65"/>
        <end position="78"/>
    </location>
</feature>
<reference evidence="2 3" key="1">
    <citation type="submission" date="2016-06" db="EMBL/GenBank/DDBJ databases">
        <title>Evolution of pathogenesis and genome organization in the Tremellales.</title>
        <authorList>
            <person name="Cuomo C."/>
            <person name="Litvintseva A."/>
            <person name="Heitman J."/>
            <person name="Chen Y."/>
            <person name="Sun S."/>
            <person name="Springer D."/>
            <person name="Dromer F."/>
            <person name="Young S."/>
            <person name="Zeng Q."/>
            <person name="Chapman S."/>
            <person name="Gujja S."/>
            <person name="Saif S."/>
            <person name="Birren B."/>
        </authorList>
    </citation>
    <scope>NUCLEOTIDE SEQUENCE [LARGE SCALE GENOMIC DNA]</scope>
    <source>
        <strain evidence="2 3">ATCC 28783</strain>
    </source>
</reference>
<name>A0A4Q1B927_TREME</name>
<dbReference type="EMBL" id="SDIL01000146">
    <property type="protein sequence ID" value="RXK35279.1"/>
    <property type="molecule type" value="Genomic_DNA"/>
</dbReference>
<accession>A0A4Q1B927</accession>
<evidence type="ECO:0000313" key="2">
    <source>
        <dbReference type="EMBL" id="RXK35279.1"/>
    </source>
</evidence>
<dbReference type="AlphaFoldDB" id="A0A4Q1B927"/>